<accession>A0ABV2H5P1</accession>
<dbReference type="PANTHER" id="PTHR48079:SF6">
    <property type="entry name" value="NAD(P)-BINDING DOMAIN-CONTAINING PROTEIN-RELATED"/>
    <property type="match status" value="1"/>
</dbReference>
<evidence type="ECO:0000259" key="1">
    <source>
        <dbReference type="Pfam" id="PF01370"/>
    </source>
</evidence>
<dbReference type="RefSeq" id="WP_247244002.1">
    <property type="nucleotide sequence ID" value="NZ_JALJRA010000007.1"/>
</dbReference>
<proteinExistence type="predicted"/>
<name>A0ABV2H5P1_9HYPH</name>
<feature type="domain" description="NAD-dependent epimerase/dehydratase" evidence="1">
    <location>
        <begin position="4"/>
        <end position="212"/>
    </location>
</feature>
<dbReference type="EC" id="5.1.3.2" evidence="2"/>
<organism evidence="2 3">
    <name type="scientific">Pseudorhizobium tarimense</name>
    <dbReference type="NCBI Taxonomy" id="1079109"/>
    <lineage>
        <taxon>Bacteria</taxon>
        <taxon>Pseudomonadati</taxon>
        <taxon>Pseudomonadota</taxon>
        <taxon>Alphaproteobacteria</taxon>
        <taxon>Hyphomicrobiales</taxon>
        <taxon>Rhizobiaceae</taxon>
        <taxon>Rhizobium/Agrobacterium group</taxon>
        <taxon>Pseudorhizobium</taxon>
    </lineage>
</organism>
<dbReference type="SUPFAM" id="SSF51735">
    <property type="entry name" value="NAD(P)-binding Rossmann-fold domains"/>
    <property type="match status" value="1"/>
</dbReference>
<dbReference type="Gene3D" id="3.40.50.720">
    <property type="entry name" value="NAD(P)-binding Rossmann-like Domain"/>
    <property type="match status" value="1"/>
</dbReference>
<keyword evidence="2" id="KW-0413">Isomerase</keyword>
<evidence type="ECO:0000313" key="2">
    <source>
        <dbReference type="EMBL" id="MET3585870.1"/>
    </source>
</evidence>
<reference evidence="2 3" key="1">
    <citation type="submission" date="2024-06" db="EMBL/GenBank/DDBJ databases">
        <title>Genomic Encyclopedia of Type Strains, Phase IV (KMG-IV): sequencing the most valuable type-strain genomes for metagenomic binning, comparative biology and taxonomic classification.</title>
        <authorList>
            <person name="Goeker M."/>
        </authorList>
    </citation>
    <scope>NUCLEOTIDE SEQUENCE [LARGE SCALE GENOMIC DNA]</scope>
    <source>
        <strain evidence="2 3">DSM 105042</strain>
    </source>
</reference>
<protein>
    <submittedName>
        <fullName evidence="2">UDP-glucose 4-epimerase</fullName>
        <ecNumber evidence="2">5.1.3.2</ecNumber>
    </submittedName>
</protein>
<comment type="caution">
    <text evidence="2">The sequence shown here is derived from an EMBL/GenBank/DDBJ whole genome shotgun (WGS) entry which is preliminary data.</text>
</comment>
<keyword evidence="3" id="KW-1185">Reference proteome</keyword>
<dbReference type="InterPro" id="IPR036291">
    <property type="entry name" value="NAD(P)-bd_dom_sf"/>
</dbReference>
<dbReference type="EMBL" id="JBEPLJ010000007">
    <property type="protein sequence ID" value="MET3585870.1"/>
    <property type="molecule type" value="Genomic_DNA"/>
</dbReference>
<dbReference type="Proteomes" id="UP001549031">
    <property type="component" value="Unassembled WGS sequence"/>
</dbReference>
<gene>
    <name evidence="2" type="ORF">ABID21_001985</name>
</gene>
<dbReference type="PANTHER" id="PTHR48079">
    <property type="entry name" value="PROTEIN YEEZ"/>
    <property type="match status" value="1"/>
</dbReference>
<sequence length="316" mass="33632">MARVLLTGSTGFIGQRVAGTLRSAGFSITRAIRHFDRDEKAIGVGAIGAETDWRRALDGCDAVVHLAARTPAAGVSTDEFTAVNDLGTARLAEQAREAGAKKFILMSSIFAVTGNSNEHVVNDFSPRSTSLPYGRSKLAAEAHVEAFASDGRTGVSLRPPLVYGATAKGNWNLLQKLAATGLPLPFGLVSNRRSMISVDNLAEAVLVALLRASPECSGAYAVADKESLSLSQIIRYLREGMGKPARLVPVPTSFLAGPLNLTKRGVIAQSLFGTLEVDATRFFQTFGWFPTESACNAVVRSGREFANHQRASSIHT</sequence>
<dbReference type="InterPro" id="IPR001509">
    <property type="entry name" value="Epimerase_deHydtase"/>
</dbReference>
<dbReference type="Pfam" id="PF01370">
    <property type="entry name" value="Epimerase"/>
    <property type="match status" value="1"/>
</dbReference>
<dbReference type="InterPro" id="IPR051783">
    <property type="entry name" value="NAD(P)-dependent_oxidoreduct"/>
</dbReference>
<evidence type="ECO:0000313" key="3">
    <source>
        <dbReference type="Proteomes" id="UP001549031"/>
    </source>
</evidence>
<dbReference type="GO" id="GO:0003978">
    <property type="term" value="F:UDP-glucose 4-epimerase activity"/>
    <property type="evidence" value="ECO:0007669"/>
    <property type="project" value="UniProtKB-EC"/>
</dbReference>